<feature type="short sequence motif" description="Q motif" evidence="6">
    <location>
        <begin position="7"/>
        <end position="35"/>
    </location>
</feature>
<name>A0ABT1WXI8_9PROT</name>
<dbReference type="InterPro" id="IPR050079">
    <property type="entry name" value="DEAD_box_RNA_helicase"/>
</dbReference>
<evidence type="ECO:0000256" key="3">
    <source>
        <dbReference type="ARBA" id="ARBA00022806"/>
    </source>
</evidence>
<feature type="compositionally biased region" description="Basic and acidic residues" evidence="8">
    <location>
        <begin position="402"/>
        <end position="536"/>
    </location>
</feature>
<comment type="caution">
    <text evidence="12">The sequence shown here is derived from an EMBL/GenBank/DDBJ whole genome shotgun (WGS) entry which is preliminary data.</text>
</comment>
<evidence type="ECO:0000256" key="8">
    <source>
        <dbReference type="SAM" id="MobiDB-lite"/>
    </source>
</evidence>
<comment type="similarity">
    <text evidence="5 7">Belongs to the DEAD box helicase family.</text>
</comment>
<dbReference type="SMART" id="SM00487">
    <property type="entry name" value="DEXDc"/>
    <property type="match status" value="1"/>
</dbReference>
<keyword evidence="4 7" id="KW-0067">ATP-binding</keyword>
<gene>
    <name evidence="12" type="ORF">NRP21_00615</name>
</gene>
<dbReference type="EMBL" id="JANJOU010000001">
    <property type="protein sequence ID" value="MCR0980548.1"/>
    <property type="molecule type" value="Genomic_DNA"/>
</dbReference>
<dbReference type="PROSITE" id="PS51192">
    <property type="entry name" value="HELICASE_ATP_BIND_1"/>
    <property type="match status" value="1"/>
</dbReference>
<reference evidence="12 13" key="1">
    <citation type="submission" date="2022-06" db="EMBL/GenBank/DDBJ databases">
        <title>Roseomonas CN29.</title>
        <authorList>
            <person name="Cheng Y."/>
            <person name="He X."/>
        </authorList>
    </citation>
    <scope>NUCLEOTIDE SEQUENCE [LARGE SCALE GENOMIC DNA]</scope>
    <source>
        <strain evidence="12 13">CN29</strain>
    </source>
</reference>
<dbReference type="Pfam" id="PF00270">
    <property type="entry name" value="DEAD"/>
    <property type="match status" value="1"/>
</dbReference>
<evidence type="ECO:0000259" key="9">
    <source>
        <dbReference type="PROSITE" id="PS51192"/>
    </source>
</evidence>
<accession>A0ABT1WXI8</accession>
<dbReference type="Proteomes" id="UP001524642">
    <property type="component" value="Unassembled WGS sequence"/>
</dbReference>
<evidence type="ECO:0000259" key="11">
    <source>
        <dbReference type="PROSITE" id="PS51195"/>
    </source>
</evidence>
<feature type="region of interest" description="Disordered" evidence="8">
    <location>
        <begin position="392"/>
        <end position="544"/>
    </location>
</feature>
<dbReference type="PROSITE" id="PS51195">
    <property type="entry name" value="Q_MOTIF"/>
    <property type="match status" value="1"/>
</dbReference>
<dbReference type="PANTHER" id="PTHR47959">
    <property type="entry name" value="ATP-DEPENDENT RNA HELICASE RHLE-RELATED"/>
    <property type="match status" value="1"/>
</dbReference>
<dbReference type="InterPro" id="IPR014014">
    <property type="entry name" value="RNA_helicase_DEAD_Q_motif"/>
</dbReference>
<dbReference type="InterPro" id="IPR000629">
    <property type="entry name" value="RNA-helicase_DEAD-box_CS"/>
</dbReference>
<evidence type="ECO:0000256" key="2">
    <source>
        <dbReference type="ARBA" id="ARBA00022801"/>
    </source>
</evidence>
<evidence type="ECO:0000259" key="10">
    <source>
        <dbReference type="PROSITE" id="PS51194"/>
    </source>
</evidence>
<keyword evidence="13" id="KW-1185">Reference proteome</keyword>
<dbReference type="InterPro" id="IPR011545">
    <property type="entry name" value="DEAD/DEAH_box_helicase_dom"/>
</dbReference>
<dbReference type="InterPro" id="IPR027417">
    <property type="entry name" value="P-loop_NTPase"/>
</dbReference>
<feature type="domain" description="Helicase ATP-binding" evidence="9">
    <location>
        <begin position="38"/>
        <end position="211"/>
    </location>
</feature>
<dbReference type="InterPro" id="IPR044742">
    <property type="entry name" value="DEAD/DEAH_RhlB"/>
</dbReference>
<dbReference type="PROSITE" id="PS51194">
    <property type="entry name" value="HELICASE_CTER"/>
    <property type="match status" value="1"/>
</dbReference>
<evidence type="ECO:0000313" key="13">
    <source>
        <dbReference type="Proteomes" id="UP001524642"/>
    </source>
</evidence>
<proteinExistence type="inferred from homology"/>
<keyword evidence="1 7" id="KW-0547">Nucleotide-binding</keyword>
<dbReference type="PROSITE" id="PS00039">
    <property type="entry name" value="DEAD_ATP_HELICASE"/>
    <property type="match status" value="1"/>
</dbReference>
<feature type="domain" description="DEAD-box RNA helicase Q" evidence="11">
    <location>
        <begin position="7"/>
        <end position="35"/>
    </location>
</feature>
<dbReference type="CDD" id="cd18787">
    <property type="entry name" value="SF2_C_DEAD"/>
    <property type="match status" value="1"/>
</dbReference>
<dbReference type="SMART" id="SM00490">
    <property type="entry name" value="HELICc"/>
    <property type="match status" value="1"/>
</dbReference>
<organism evidence="12 13">
    <name type="scientific">Roseomonas populi</name>
    <dbReference type="NCBI Taxonomy" id="3121582"/>
    <lineage>
        <taxon>Bacteria</taxon>
        <taxon>Pseudomonadati</taxon>
        <taxon>Pseudomonadota</taxon>
        <taxon>Alphaproteobacteria</taxon>
        <taxon>Acetobacterales</taxon>
        <taxon>Roseomonadaceae</taxon>
        <taxon>Roseomonas</taxon>
    </lineage>
</organism>
<dbReference type="SUPFAM" id="SSF52540">
    <property type="entry name" value="P-loop containing nucleoside triphosphate hydrolases"/>
    <property type="match status" value="1"/>
</dbReference>
<keyword evidence="3 7" id="KW-0347">Helicase</keyword>
<keyword evidence="2 7" id="KW-0378">Hydrolase</keyword>
<dbReference type="Gene3D" id="3.40.50.300">
    <property type="entry name" value="P-loop containing nucleotide triphosphate hydrolases"/>
    <property type="match status" value="2"/>
</dbReference>
<dbReference type="CDD" id="cd00268">
    <property type="entry name" value="DEADc"/>
    <property type="match status" value="1"/>
</dbReference>
<protein>
    <submittedName>
        <fullName evidence="12">DEAD/DEAH box helicase</fullName>
    </submittedName>
</protein>
<dbReference type="Pfam" id="PF00271">
    <property type="entry name" value="Helicase_C"/>
    <property type="match status" value="1"/>
</dbReference>
<evidence type="ECO:0000256" key="6">
    <source>
        <dbReference type="PROSITE-ProRule" id="PRU00552"/>
    </source>
</evidence>
<evidence type="ECO:0000256" key="5">
    <source>
        <dbReference type="ARBA" id="ARBA00038437"/>
    </source>
</evidence>
<evidence type="ECO:0000256" key="1">
    <source>
        <dbReference type="ARBA" id="ARBA00022741"/>
    </source>
</evidence>
<evidence type="ECO:0000256" key="4">
    <source>
        <dbReference type="ARBA" id="ARBA00022840"/>
    </source>
</evidence>
<evidence type="ECO:0000313" key="12">
    <source>
        <dbReference type="EMBL" id="MCR0980548.1"/>
    </source>
</evidence>
<sequence>MAAASRATFADLGLSEPILQAVAETGYVHPTPIQEAAIPVVLMGRDVLGCAQTGTGKTASFVLPMMDILAGSRAKARMPRSLILEPTRELALQVAENFVKYGKHLSLNHALLIGGESMDEQKAVLEKGVDVLIATPGRLLDLFDRGRILLADCKVLVIDEADRMLDMGFIPDVERIVSLLPQLRQTLFFSATMAPEIKRLADAFLQNPREISVSAPASVATTITAGLVWVGDRDKREALRRLIRREQVQNALIFCNRKVDVDILFKSLKKHGFSVGALHGDLAQSVRFATLEKFKNNELQLLVCSDVAARGIDIGGLSHVFNFDVPFHAEDYVHRIGRTGRAGREGHAYTLATADEAKAVAAVETLTGRPIPPMSIEGIDPVDPEDIQAALKATGRGRGRGRGGESRGGRDGGRGGRGDARRDRGGEAREGGRREANGRRDEGRRDEARRDEPRRDEKRRDEPRREEREGRGGRESRSADRVLDEVNRDAARESGRDWGRDERPRDDRARRDDRYRDDRPREDRGRRDDRRYRQDDLGPSVVGFGDAVPAFMLIPIPRPRRVRDDEAEAA</sequence>
<dbReference type="InterPro" id="IPR001650">
    <property type="entry name" value="Helicase_C-like"/>
</dbReference>
<dbReference type="PANTHER" id="PTHR47959:SF13">
    <property type="entry name" value="ATP-DEPENDENT RNA HELICASE RHLE"/>
    <property type="match status" value="1"/>
</dbReference>
<dbReference type="GO" id="GO:0004386">
    <property type="term" value="F:helicase activity"/>
    <property type="evidence" value="ECO:0007669"/>
    <property type="project" value="UniProtKB-KW"/>
</dbReference>
<evidence type="ECO:0000256" key="7">
    <source>
        <dbReference type="RuleBase" id="RU000492"/>
    </source>
</evidence>
<feature type="domain" description="Helicase C-terminal" evidence="10">
    <location>
        <begin position="238"/>
        <end position="382"/>
    </location>
</feature>
<dbReference type="InterPro" id="IPR014001">
    <property type="entry name" value="Helicase_ATP-bd"/>
</dbReference>